<feature type="domain" description="RING-type" evidence="1">
    <location>
        <begin position="107"/>
        <end position="146"/>
    </location>
</feature>
<dbReference type="AlphaFoldDB" id="A0A6C0DQ42"/>
<organism evidence="2">
    <name type="scientific">viral metagenome</name>
    <dbReference type="NCBI Taxonomy" id="1070528"/>
    <lineage>
        <taxon>unclassified sequences</taxon>
        <taxon>metagenomes</taxon>
        <taxon>organismal metagenomes</taxon>
    </lineage>
</organism>
<dbReference type="InterPro" id="IPR046934">
    <property type="entry name" value="PIR2-like"/>
</dbReference>
<dbReference type="Gene3D" id="3.30.40.10">
    <property type="entry name" value="Zinc/RING finger domain, C3HC4 (zinc finger)"/>
    <property type="match status" value="1"/>
</dbReference>
<dbReference type="PANTHER" id="PTHR46405:SF3">
    <property type="entry name" value="RING_U-BOX SUPERFAMILY PROTEIN"/>
    <property type="match status" value="1"/>
</dbReference>
<name>A0A6C0DQ42_9ZZZZ</name>
<dbReference type="InterPro" id="IPR013083">
    <property type="entry name" value="Znf_RING/FYVE/PHD"/>
</dbReference>
<accession>A0A6C0DQ42</accession>
<dbReference type="PANTHER" id="PTHR46405">
    <property type="entry name" value="OS05G0141500 PROTEIN"/>
    <property type="match status" value="1"/>
</dbReference>
<sequence length="155" mass="17824">MIILHCVREHGKLRVKFHTYINHENKLFTNVYDNRYNCMFPKDIRKDGVFYKVNDADIRLAARSNSVPYYSVKRKNIAVMTEEEKQQFLNPPRVDISTIKIYDAGDCVICLSTASAVVFVPCGHRCVCSLCNSTLQKTKYCCPVCRESISENITT</sequence>
<evidence type="ECO:0000259" key="1">
    <source>
        <dbReference type="PROSITE" id="PS50089"/>
    </source>
</evidence>
<dbReference type="InterPro" id="IPR001841">
    <property type="entry name" value="Znf_RING"/>
</dbReference>
<reference evidence="2" key="1">
    <citation type="journal article" date="2020" name="Nature">
        <title>Giant virus diversity and host interactions through global metagenomics.</title>
        <authorList>
            <person name="Schulz F."/>
            <person name="Roux S."/>
            <person name="Paez-Espino D."/>
            <person name="Jungbluth S."/>
            <person name="Walsh D.A."/>
            <person name="Denef V.J."/>
            <person name="McMahon K.D."/>
            <person name="Konstantinidis K.T."/>
            <person name="Eloe-Fadrosh E.A."/>
            <person name="Kyrpides N.C."/>
            <person name="Woyke T."/>
        </authorList>
    </citation>
    <scope>NUCLEOTIDE SEQUENCE</scope>
    <source>
        <strain evidence="2">GVMAG-M-3300023174-3</strain>
    </source>
</reference>
<evidence type="ECO:0000313" key="2">
    <source>
        <dbReference type="EMBL" id="QHT17989.1"/>
    </source>
</evidence>
<dbReference type="EMBL" id="MN739647">
    <property type="protein sequence ID" value="QHT17989.1"/>
    <property type="molecule type" value="Genomic_DNA"/>
</dbReference>
<proteinExistence type="predicted"/>
<protein>
    <recommendedName>
        <fullName evidence="1">RING-type domain-containing protein</fullName>
    </recommendedName>
</protein>
<dbReference type="SUPFAM" id="SSF57850">
    <property type="entry name" value="RING/U-box"/>
    <property type="match status" value="1"/>
</dbReference>
<dbReference type="PROSITE" id="PS50089">
    <property type="entry name" value="ZF_RING_2"/>
    <property type="match status" value="1"/>
</dbReference>
<dbReference type="Pfam" id="PF13920">
    <property type="entry name" value="zf-C3HC4_3"/>
    <property type="match status" value="1"/>
</dbReference>